<comment type="caution">
    <text evidence="2">The sequence shown here is derived from an EMBL/GenBank/DDBJ whole genome shotgun (WGS) entry which is preliminary data.</text>
</comment>
<reference evidence="2 3" key="1">
    <citation type="journal article" date="2014" name="Agronomy (Basel)">
        <title>A Draft Genome Sequence for Ensete ventricosum, the Drought-Tolerant Tree Against Hunger.</title>
        <authorList>
            <person name="Harrison J."/>
            <person name="Moore K.A."/>
            <person name="Paszkiewicz K."/>
            <person name="Jones T."/>
            <person name="Grant M."/>
            <person name="Ambacheew D."/>
            <person name="Muzemil S."/>
            <person name="Studholme D.J."/>
        </authorList>
    </citation>
    <scope>NUCLEOTIDE SEQUENCE [LARGE SCALE GENOMIC DNA]</scope>
</reference>
<organism evidence="2 3">
    <name type="scientific">Ensete ventricosum</name>
    <name type="common">Abyssinian banana</name>
    <name type="synonym">Musa ensete</name>
    <dbReference type="NCBI Taxonomy" id="4639"/>
    <lineage>
        <taxon>Eukaryota</taxon>
        <taxon>Viridiplantae</taxon>
        <taxon>Streptophyta</taxon>
        <taxon>Embryophyta</taxon>
        <taxon>Tracheophyta</taxon>
        <taxon>Spermatophyta</taxon>
        <taxon>Magnoliopsida</taxon>
        <taxon>Liliopsida</taxon>
        <taxon>Zingiberales</taxon>
        <taxon>Musaceae</taxon>
        <taxon>Ensete</taxon>
    </lineage>
</organism>
<gene>
    <name evidence="2" type="ORF">B296_00051659</name>
</gene>
<feature type="compositionally biased region" description="Low complexity" evidence="1">
    <location>
        <begin position="50"/>
        <end position="61"/>
    </location>
</feature>
<feature type="region of interest" description="Disordered" evidence="1">
    <location>
        <begin position="1"/>
        <end position="64"/>
    </location>
</feature>
<dbReference type="Proteomes" id="UP000287651">
    <property type="component" value="Unassembled WGS sequence"/>
</dbReference>
<proteinExistence type="predicted"/>
<name>A0A426YG16_ENSVE</name>
<dbReference type="EMBL" id="AMZH03012683">
    <property type="protein sequence ID" value="RRT50590.1"/>
    <property type="molecule type" value="Genomic_DNA"/>
</dbReference>
<dbReference type="AlphaFoldDB" id="A0A426YG16"/>
<sequence>MPDLGSRRPPEDGVGVDGIKARNSDAPDDPAGDDIAVAAASEALRPEPGPASRHPSSSSSPIALGTWTQRLKPIALFAFLHILPIHSPPPPPPLSSALFQTLGPSKIKIPPLPSAKLHRAE</sequence>
<feature type="compositionally biased region" description="Basic and acidic residues" evidence="1">
    <location>
        <begin position="1"/>
        <end position="11"/>
    </location>
</feature>
<evidence type="ECO:0000313" key="2">
    <source>
        <dbReference type="EMBL" id="RRT50590.1"/>
    </source>
</evidence>
<evidence type="ECO:0000256" key="1">
    <source>
        <dbReference type="SAM" id="MobiDB-lite"/>
    </source>
</evidence>
<protein>
    <submittedName>
        <fullName evidence="2">Uncharacterized protein</fullName>
    </submittedName>
</protein>
<feature type="compositionally biased region" description="Low complexity" evidence="1">
    <location>
        <begin position="33"/>
        <end position="43"/>
    </location>
</feature>
<accession>A0A426YG16</accession>
<evidence type="ECO:0000313" key="3">
    <source>
        <dbReference type="Proteomes" id="UP000287651"/>
    </source>
</evidence>